<dbReference type="SUPFAM" id="SSF53383">
    <property type="entry name" value="PLP-dependent transferases"/>
    <property type="match status" value="1"/>
</dbReference>
<dbReference type="InterPro" id="IPR004839">
    <property type="entry name" value="Aminotransferase_I/II_large"/>
</dbReference>
<gene>
    <name evidence="7" type="ORF">LQ567_04095</name>
</gene>
<dbReference type="InterPro" id="IPR015422">
    <property type="entry name" value="PyrdxlP-dep_Trfase_small"/>
</dbReference>
<comment type="caution">
    <text evidence="7">The sequence shown here is derived from an EMBL/GenBank/DDBJ whole genome shotgun (WGS) entry which is preliminary data.</text>
</comment>
<sequence length="421" mass="47106">MKLSRLAENTPPSGILAISNAVKKRAGADEQLLNYTVGDFNPQLFPIPRLLEDEIIKAYRNRQTNYPATDGNEDLRVAIAAFVKKHQELCYNPSEIMIGSGGRPLLFATYHMIVDPGDTVIYPVPSWNNHFYVQLTGAIPRVIETKPENNFMPVADEIRPFIKDAVLLALCSPQNPTGTCFKTAQLKAICEMVVEENARRHKDEKKLYILYDQIYYLLQYGRQPHISPVTVCPQVQPYTIYIDAISKAFAATGVRVGWCYGPEPVISKIKTMLNHVGAWAPMAEQKAVTVLLNNDNAVVTYLNGFKEALLQRLTKIYKGILQMKMKGLPIDAIAPEASIYLSVKIELPQDMTTVLLEEAGVALLPFRVFGAAHTPDWYRLSVGTCRMEDIAPMLRGLQRALEAHMQPPQDCCAATANKTRR</sequence>
<evidence type="ECO:0000313" key="8">
    <source>
        <dbReference type="Proteomes" id="UP001199816"/>
    </source>
</evidence>
<comment type="cofactor">
    <cofactor evidence="1">
        <name>pyridoxal 5'-phosphate</name>
        <dbReference type="ChEBI" id="CHEBI:597326"/>
    </cofactor>
</comment>
<dbReference type="RefSeq" id="WP_231002834.1">
    <property type="nucleotide sequence ID" value="NZ_JAJNEC010000004.1"/>
</dbReference>
<evidence type="ECO:0000256" key="2">
    <source>
        <dbReference type="ARBA" id="ARBA00007441"/>
    </source>
</evidence>
<accession>A0ABS8PLE4</accession>
<feature type="domain" description="Aminotransferase class I/classII large" evidence="6">
    <location>
        <begin position="46"/>
        <end position="391"/>
    </location>
</feature>
<dbReference type="Gene3D" id="3.90.1150.10">
    <property type="entry name" value="Aspartate Aminotransferase, domain 1"/>
    <property type="match status" value="1"/>
</dbReference>
<comment type="similarity">
    <text evidence="2">Belongs to the class-I pyridoxal-phosphate-dependent aminotransferase family.</text>
</comment>
<dbReference type="Gene3D" id="3.40.640.10">
    <property type="entry name" value="Type I PLP-dependent aspartate aminotransferase-like (Major domain)"/>
    <property type="match status" value="1"/>
</dbReference>
<keyword evidence="8" id="KW-1185">Reference proteome</keyword>
<dbReference type="PANTHER" id="PTHR46383:SF1">
    <property type="entry name" value="ASPARTATE AMINOTRANSFERASE"/>
    <property type="match status" value="1"/>
</dbReference>
<keyword evidence="5" id="KW-0663">Pyridoxal phosphate</keyword>
<dbReference type="PANTHER" id="PTHR46383">
    <property type="entry name" value="ASPARTATE AMINOTRANSFERASE"/>
    <property type="match status" value="1"/>
</dbReference>
<dbReference type="Proteomes" id="UP001199816">
    <property type="component" value="Unassembled WGS sequence"/>
</dbReference>
<proteinExistence type="inferred from homology"/>
<dbReference type="EMBL" id="JAJNEC010000004">
    <property type="protein sequence ID" value="MCD2421929.1"/>
    <property type="molecule type" value="Genomic_DNA"/>
</dbReference>
<evidence type="ECO:0000256" key="3">
    <source>
        <dbReference type="ARBA" id="ARBA00022576"/>
    </source>
</evidence>
<dbReference type="InterPro" id="IPR015421">
    <property type="entry name" value="PyrdxlP-dep_Trfase_major"/>
</dbReference>
<evidence type="ECO:0000313" key="7">
    <source>
        <dbReference type="EMBL" id="MCD2421929.1"/>
    </source>
</evidence>
<dbReference type="InterPro" id="IPR050596">
    <property type="entry name" value="AspAT/PAT-like"/>
</dbReference>
<dbReference type="CDD" id="cd00609">
    <property type="entry name" value="AAT_like"/>
    <property type="match status" value="1"/>
</dbReference>
<keyword evidence="4" id="KW-0808">Transferase</keyword>
<dbReference type="Pfam" id="PF00155">
    <property type="entry name" value="Aminotran_1_2"/>
    <property type="match status" value="1"/>
</dbReference>
<evidence type="ECO:0000256" key="5">
    <source>
        <dbReference type="ARBA" id="ARBA00022898"/>
    </source>
</evidence>
<keyword evidence="3 7" id="KW-0032">Aminotransferase</keyword>
<protein>
    <submittedName>
        <fullName evidence="7">Pyridoxal phosphate-dependent aminotransferase</fullName>
    </submittedName>
</protein>
<evidence type="ECO:0000259" key="6">
    <source>
        <dbReference type="Pfam" id="PF00155"/>
    </source>
</evidence>
<reference evidence="7 8" key="1">
    <citation type="submission" date="2021-11" db="EMBL/GenBank/DDBJ databases">
        <title>Genomic of Niabella pedocola.</title>
        <authorList>
            <person name="Wu T."/>
        </authorList>
    </citation>
    <scope>NUCLEOTIDE SEQUENCE [LARGE SCALE GENOMIC DNA]</scope>
    <source>
        <strain evidence="7 8">JCM 31011</strain>
    </source>
</reference>
<evidence type="ECO:0000256" key="1">
    <source>
        <dbReference type="ARBA" id="ARBA00001933"/>
    </source>
</evidence>
<name>A0ABS8PLE4_9BACT</name>
<dbReference type="InterPro" id="IPR015424">
    <property type="entry name" value="PyrdxlP-dep_Trfase"/>
</dbReference>
<organism evidence="7 8">
    <name type="scientific">Niabella pedocola</name>
    <dbReference type="NCBI Taxonomy" id="1752077"/>
    <lineage>
        <taxon>Bacteria</taxon>
        <taxon>Pseudomonadati</taxon>
        <taxon>Bacteroidota</taxon>
        <taxon>Chitinophagia</taxon>
        <taxon>Chitinophagales</taxon>
        <taxon>Chitinophagaceae</taxon>
        <taxon>Niabella</taxon>
    </lineage>
</organism>
<dbReference type="GO" id="GO:0008483">
    <property type="term" value="F:transaminase activity"/>
    <property type="evidence" value="ECO:0007669"/>
    <property type="project" value="UniProtKB-KW"/>
</dbReference>
<evidence type="ECO:0000256" key="4">
    <source>
        <dbReference type="ARBA" id="ARBA00022679"/>
    </source>
</evidence>